<dbReference type="SUPFAM" id="SSF57535">
    <property type="entry name" value="Complement control module/SCR domain"/>
    <property type="match status" value="1"/>
</dbReference>
<evidence type="ECO:0000313" key="3">
    <source>
        <dbReference type="Proteomes" id="UP000292052"/>
    </source>
</evidence>
<gene>
    <name evidence="2" type="ORF">BDFB_009005</name>
</gene>
<proteinExistence type="predicted"/>
<name>A0A482VAW0_ASBVE</name>
<dbReference type="AlphaFoldDB" id="A0A482VAW0"/>
<keyword evidence="1" id="KW-1015">Disulfide bond</keyword>
<dbReference type="Proteomes" id="UP000292052">
    <property type="component" value="Unassembled WGS sequence"/>
</dbReference>
<dbReference type="InterPro" id="IPR035976">
    <property type="entry name" value="Sushi/SCR/CCP_sf"/>
</dbReference>
<dbReference type="STRING" id="1661398.A0A482VAW0"/>
<dbReference type="EMBL" id="QDEB01119874">
    <property type="protein sequence ID" value="RZB40332.1"/>
    <property type="molecule type" value="Genomic_DNA"/>
</dbReference>
<sequence>MKVTCIHNNKITENCTDAVDGTLAKFECAPYYEDLGLRHTPVHLCYDGSWNQRRPQCVPDVMGKIRPKELFMVAVGKYYESYNDPRDLKTAQFSLVATAVTRNIDSSTI</sequence>
<comment type="caution">
    <text evidence="2">The sequence shown here is derived from an EMBL/GenBank/DDBJ whole genome shotgun (WGS) entry which is preliminary data.</text>
</comment>
<dbReference type="Gene3D" id="2.10.70.10">
    <property type="entry name" value="Complement Module, domain 1"/>
    <property type="match status" value="1"/>
</dbReference>
<reference evidence="2 3" key="1">
    <citation type="submission" date="2017-03" db="EMBL/GenBank/DDBJ databases">
        <title>Genome of the blue death feigning beetle - Asbolus verrucosus.</title>
        <authorList>
            <person name="Rider S.D."/>
        </authorList>
    </citation>
    <scope>NUCLEOTIDE SEQUENCE [LARGE SCALE GENOMIC DNA]</scope>
    <source>
        <strain evidence="2">Butters</strain>
        <tissue evidence="2">Head and leg muscle</tissue>
    </source>
</reference>
<evidence type="ECO:0008006" key="4">
    <source>
        <dbReference type="Google" id="ProtNLM"/>
    </source>
</evidence>
<dbReference type="OrthoDB" id="6744641at2759"/>
<protein>
    <recommendedName>
        <fullName evidence="4">Sushi domain-containing protein</fullName>
    </recommendedName>
</protein>
<evidence type="ECO:0000256" key="1">
    <source>
        <dbReference type="ARBA" id="ARBA00023157"/>
    </source>
</evidence>
<keyword evidence="3" id="KW-1185">Reference proteome</keyword>
<organism evidence="2 3">
    <name type="scientific">Asbolus verrucosus</name>
    <name type="common">Desert ironclad beetle</name>
    <dbReference type="NCBI Taxonomy" id="1661398"/>
    <lineage>
        <taxon>Eukaryota</taxon>
        <taxon>Metazoa</taxon>
        <taxon>Ecdysozoa</taxon>
        <taxon>Arthropoda</taxon>
        <taxon>Hexapoda</taxon>
        <taxon>Insecta</taxon>
        <taxon>Pterygota</taxon>
        <taxon>Neoptera</taxon>
        <taxon>Endopterygota</taxon>
        <taxon>Coleoptera</taxon>
        <taxon>Polyphaga</taxon>
        <taxon>Cucujiformia</taxon>
        <taxon>Tenebrionidae</taxon>
        <taxon>Pimeliinae</taxon>
        <taxon>Asbolus</taxon>
    </lineage>
</organism>
<evidence type="ECO:0000313" key="2">
    <source>
        <dbReference type="EMBL" id="RZB40332.1"/>
    </source>
</evidence>
<accession>A0A482VAW0</accession>